<reference evidence="1 2" key="1">
    <citation type="submission" date="2019-12" db="EMBL/GenBank/DDBJ databases">
        <title>Complete Genome Sequence of a Quorum-Sensing Bacterium,Rhodobacteraceae bacterium C31, Isolated from a marine microalgae symbiotic bacteria.</title>
        <authorList>
            <person name="Zhang Y."/>
        </authorList>
    </citation>
    <scope>NUCLEOTIDE SEQUENCE [LARGE SCALE GENOMIC DNA]</scope>
    <source>
        <strain evidence="1 2">C31</strain>
    </source>
</reference>
<dbReference type="InterPro" id="IPR038695">
    <property type="entry name" value="Saro_0823-like_sf"/>
</dbReference>
<gene>
    <name evidence="1" type="ORF">GQA70_09295</name>
</gene>
<protein>
    <submittedName>
        <fullName evidence="1">DUF192 domain-containing protein</fullName>
    </submittedName>
</protein>
<dbReference type="PANTHER" id="PTHR37953">
    <property type="entry name" value="UPF0127 PROTEIN MJ1496"/>
    <property type="match status" value="1"/>
</dbReference>
<proteinExistence type="predicted"/>
<dbReference type="EMBL" id="CP047166">
    <property type="protein sequence ID" value="QRF68443.1"/>
    <property type="molecule type" value="Genomic_DNA"/>
</dbReference>
<dbReference type="PANTHER" id="PTHR37953:SF1">
    <property type="entry name" value="UPF0127 PROTEIN MJ1496"/>
    <property type="match status" value="1"/>
</dbReference>
<accession>A0ABX7FDH4</accession>
<dbReference type="Pfam" id="PF02643">
    <property type="entry name" value="DUF192"/>
    <property type="match status" value="1"/>
</dbReference>
<name>A0ABX7FDH4_9RHOB</name>
<sequence length="166" mass="18011">MIIAPIGDEVLDAPEGGATLLAGDFPPVDPTAPACREDTILLRGDFGKARFSVQVADDGPKRARGLMHVKSMPPSFGMLFVYPSARPVSFWMKNTLIPLDMIFADQHGVVQRVHSMAQPRDLTQIPGGDSIQYVLEINGGMANMLGIKPGSQMRHPAISDPSWRCN</sequence>
<dbReference type="Gene3D" id="2.60.120.1140">
    <property type="entry name" value="Protein of unknown function DUF192"/>
    <property type="match status" value="1"/>
</dbReference>
<organism evidence="1 2">
    <name type="scientific">Ponticoccus alexandrii</name>
    <dbReference type="NCBI Taxonomy" id="1943633"/>
    <lineage>
        <taxon>Bacteria</taxon>
        <taxon>Pseudomonadati</taxon>
        <taxon>Pseudomonadota</taxon>
        <taxon>Alphaproteobacteria</taxon>
        <taxon>Rhodobacterales</taxon>
        <taxon>Roseobacteraceae</taxon>
        <taxon>Ponticoccus</taxon>
    </lineage>
</organism>
<evidence type="ECO:0000313" key="2">
    <source>
        <dbReference type="Proteomes" id="UP000596387"/>
    </source>
</evidence>
<dbReference type="Proteomes" id="UP000596387">
    <property type="component" value="Chromosome"/>
</dbReference>
<dbReference type="InterPro" id="IPR003795">
    <property type="entry name" value="DUF192"/>
</dbReference>
<evidence type="ECO:0000313" key="1">
    <source>
        <dbReference type="EMBL" id="QRF68443.1"/>
    </source>
</evidence>
<keyword evidence="2" id="KW-1185">Reference proteome</keyword>